<evidence type="ECO:0000256" key="2">
    <source>
        <dbReference type="ARBA" id="ARBA00023157"/>
    </source>
</evidence>
<dbReference type="VEuPathDB" id="VectorBase:SSCA003155"/>
<dbReference type="InterPro" id="IPR049883">
    <property type="entry name" value="NOTCH1_EGF-like"/>
</dbReference>
<feature type="domain" description="EGF-like" evidence="4">
    <location>
        <begin position="104"/>
        <end position="146"/>
    </location>
</feature>
<dbReference type="GO" id="GO:0005509">
    <property type="term" value="F:calcium ion binding"/>
    <property type="evidence" value="ECO:0007669"/>
    <property type="project" value="InterPro"/>
</dbReference>
<dbReference type="SMART" id="SM00179">
    <property type="entry name" value="EGF_CA"/>
    <property type="match status" value="1"/>
</dbReference>
<comment type="caution">
    <text evidence="5">The sequence shown here is derived from an EMBL/GenBank/DDBJ whole genome shotgun (WGS) entry which is preliminary data.</text>
</comment>
<name>A0A132A279_SARSC</name>
<comment type="caution">
    <text evidence="3">Lacks conserved residue(s) required for the propagation of feature annotation.</text>
</comment>
<dbReference type="InterPro" id="IPR001881">
    <property type="entry name" value="EGF-like_Ca-bd_dom"/>
</dbReference>
<sequence>GLYRTSRGKHEGGDAHWEENKLNNYLDSEIRLTEVQEHICIELTDDKDQCHSAAEELEEHFEHWFFNERKQERLRNQKEGETLQEYICYNRSKVCCPSGHFGADCQPCRGYPDQVCFGRGHCSGNGTRFGNGKCVCHEGFGGQDCEKCSSTFKSEGEIEIKLNGKIHKLPEKCYQCDVSCASTCHSSGPKGCSVCKDGYIWDTTDGCIDVDECSKKELNSCKHSSYCVNTLGSFKCFRKCLETLNTCPKKQSTIELIEKCSKLQADLENRLHLKKA</sequence>
<gene>
    <name evidence="5" type="ORF">QR98_0031580</name>
</gene>
<dbReference type="PROSITE" id="PS00022">
    <property type="entry name" value="EGF_1"/>
    <property type="match status" value="1"/>
</dbReference>
<evidence type="ECO:0000256" key="1">
    <source>
        <dbReference type="ARBA" id="ARBA00022536"/>
    </source>
</evidence>
<feature type="non-terminal residue" evidence="5">
    <location>
        <position position="1"/>
    </location>
</feature>
<dbReference type="SUPFAM" id="SSF57184">
    <property type="entry name" value="Growth factor receptor domain"/>
    <property type="match status" value="1"/>
</dbReference>
<reference evidence="5 6" key="1">
    <citation type="journal article" date="2015" name="Parasit. Vectors">
        <title>Draft genome of the scabies mite.</title>
        <authorList>
            <person name="Rider S.D.Jr."/>
            <person name="Morgan M.S."/>
            <person name="Arlian L.G."/>
        </authorList>
    </citation>
    <scope>NUCLEOTIDE SEQUENCE [LARGE SCALE GENOMIC DNA]</scope>
    <source>
        <strain evidence="5">Arlian Lab</strain>
    </source>
</reference>
<keyword evidence="2 3" id="KW-1015">Disulfide bond</keyword>
<protein>
    <submittedName>
        <fullName evidence="5">TLR4 regulator and MIR-interacting MSAP-like protein</fullName>
    </submittedName>
</protein>
<accession>A0A132A279</accession>
<dbReference type="InterPro" id="IPR000742">
    <property type="entry name" value="EGF"/>
</dbReference>
<feature type="disulfide bond" evidence="3">
    <location>
        <begin position="136"/>
        <end position="145"/>
    </location>
</feature>
<dbReference type="InterPro" id="IPR018097">
    <property type="entry name" value="EGF_Ca-bd_CS"/>
</dbReference>
<dbReference type="InterPro" id="IPR009030">
    <property type="entry name" value="Growth_fac_rcpt_cys_sf"/>
</dbReference>
<dbReference type="PROSITE" id="PS01187">
    <property type="entry name" value="EGF_CA"/>
    <property type="match status" value="1"/>
</dbReference>
<evidence type="ECO:0000259" key="4">
    <source>
        <dbReference type="PROSITE" id="PS50026"/>
    </source>
</evidence>
<keyword evidence="1 3" id="KW-0245">EGF-like domain</keyword>
<organism evidence="5 6">
    <name type="scientific">Sarcoptes scabiei</name>
    <name type="common">Itch mite</name>
    <name type="synonym">Acarus scabiei</name>
    <dbReference type="NCBI Taxonomy" id="52283"/>
    <lineage>
        <taxon>Eukaryota</taxon>
        <taxon>Metazoa</taxon>
        <taxon>Ecdysozoa</taxon>
        <taxon>Arthropoda</taxon>
        <taxon>Chelicerata</taxon>
        <taxon>Arachnida</taxon>
        <taxon>Acari</taxon>
        <taxon>Acariformes</taxon>
        <taxon>Sarcoptiformes</taxon>
        <taxon>Astigmata</taxon>
        <taxon>Psoroptidia</taxon>
        <taxon>Sarcoptoidea</taxon>
        <taxon>Sarcoptidae</taxon>
        <taxon>Sarcoptinae</taxon>
        <taxon>Sarcoptes</taxon>
    </lineage>
</organism>
<evidence type="ECO:0000313" key="6">
    <source>
        <dbReference type="Proteomes" id="UP000616769"/>
    </source>
</evidence>
<dbReference type="AlphaFoldDB" id="A0A132A279"/>
<dbReference type="Gene3D" id="2.10.25.10">
    <property type="entry name" value="Laminin"/>
    <property type="match status" value="1"/>
</dbReference>
<dbReference type="OrthoDB" id="19903at2759"/>
<proteinExistence type="predicted"/>
<dbReference type="Proteomes" id="UP000616769">
    <property type="component" value="Unassembled WGS sequence"/>
</dbReference>
<dbReference type="EMBL" id="JXLN01009916">
    <property type="protein sequence ID" value="KPM04705.1"/>
    <property type="molecule type" value="Genomic_DNA"/>
</dbReference>
<evidence type="ECO:0000256" key="3">
    <source>
        <dbReference type="PROSITE-ProRule" id="PRU00076"/>
    </source>
</evidence>
<dbReference type="Pfam" id="PF07645">
    <property type="entry name" value="EGF_CA"/>
    <property type="match status" value="1"/>
</dbReference>
<evidence type="ECO:0000313" key="5">
    <source>
        <dbReference type="EMBL" id="KPM04705.1"/>
    </source>
</evidence>
<dbReference type="PROSITE" id="PS50026">
    <property type="entry name" value="EGF_3"/>
    <property type="match status" value="1"/>
</dbReference>